<reference evidence="1 2" key="1">
    <citation type="journal article" date="2016" name="Nat. Commun.">
        <title>Thousands of microbial genomes shed light on interconnected biogeochemical processes in an aquifer system.</title>
        <authorList>
            <person name="Anantharaman K."/>
            <person name="Brown C.T."/>
            <person name="Hug L.A."/>
            <person name="Sharon I."/>
            <person name="Castelle C.J."/>
            <person name="Probst A.J."/>
            <person name="Thomas B.C."/>
            <person name="Singh A."/>
            <person name="Wilkins M.J."/>
            <person name="Karaoz U."/>
            <person name="Brodie E.L."/>
            <person name="Williams K.H."/>
            <person name="Hubbard S.S."/>
            <person name="Banfield J.F."/>
        </authorList>
    </citation>
    <scope>NUCLEOTIDE SEQUENCE [LARGE SCALE GENOMIC DNA]</scope>
</reference>
<evidence type="ECO:0000313" key="1">
    <source>
        <dbReference type="EMBL" id="OGF82981.1"/>
    </source>
</evidence>
<dbReference type="Proteomes" id="UP000178046">
    <property type="component" value="Unassembled WGS sequence"/>
</dbReference>
<protein>
    <submittedName>
        <fullName evidence="1">Uncharacterized protein</fullName>
    </submittedName>
</protein>
<dbReference type="EMBL" id="MFIA01000009">
    <property type="protein sequence ID" value="OGF82981.1"/>
    <property type="molecule type" value="Genomic_DNA"/>
</dbReference>
<sequence length="86" mass="10387">MCYFVQYRTPHFGLSEPDKDILQVHRVAYAEAMRLKANWPKEQIIAQPLIFIAPMGKYMDLPLILNTLPEDFRTHEEFWNQKKYWD</sequence>
<gene>
    <name evidence="1" type="ORF">A2924_04495</name>
</gene>
<comment type="caution">
    <text evidence="1">The sequence shown here is derived from an EMBL/GenBank/DDBJ whole genome shotgun (WGS) entry which is preliminary data.</text>
</comment>
<evidence type="ECO:0000313" key="2">
    <source>
        <dbReference type="Proteomes" id="UP000178046"/>
    </source>
</evidence>
<proteinExistence type="predicted"/>
<accession>A0A1F5X5Z0</accession>
<name>A0A1F5X5Z0_9BACT</name>
<dbReference type="AlphaFoldDB" id="A0A1F5X5Z0"/>
<organism evidence="1 2">
    <name type="scientific">Candidatus Giovannonibacteria bacterium RIFCSPLOWO2_01_FULL_44_16</name>
    <dbReference type="NCBI Taxonomy" id="1798348"/>
    <lineage>
        <taxon>Bacteria</taxon>
        <taxon>Candidatus Giovannoniibacteriota</taxon>
    </lineage>
</organism>